<reference evidence="2 3" key="1">
    <citation type="submission" date="2016-10" db="EMBL/GenBank/DDBJ databases">
        <authorList>
            <person name="de Groot N.N."/>
        </authorList>
    </citation>
    <scope>NUCLEOTIDE SEQUENCE [LARGE SCALE GENOMIC DNA]</scope>
    <source>
        <strain evidence="2 3">RK1</strain>
    </source>
</reference>
<dbReference type="InterPro" id="IPR021109">
    <property type="entry name" value="Peptidase_aspartic_dom_sf"/>
</dbReference>
<dbReference type="SUPFAM" id="SSF50630">
    <property type="entry name" value="Acid proteases"/>
    <property type="match status" value="1"/>
</dbReference>
<dbReference type="Gene3D" id="2.40.70.10">
    <property type="entry name" value="Acid Proteases"/>
    <property type="match status" value="1"/>
</dbReference>
<accession>A0A1I3DF20</accession>
<dbReference type="RefSeq" id="WP_090623534.1">
    <property type="nucleotide sequence ID" value="NZ_FOQO01000001.1"/>
</dbReference>
<evidence type="ECO:0000313" key="3">
    <source>
        <dbReference type="Proteomes" id="UP000198670"/>
    </source>
</evidence>
<keyword evidence="3" id="KW-1185">Reference proteome</keyword>
<dbReference type="PANTHER" id="PTHR38037">
    <property type="entry name" value="ZN_PROTEASE DOMAIN-CONTAINING PROTEIN"/>
    <property type="match status" value="1"/>
</dbReference>
<feature type="domain" description="Retropepsin-like aspartic endopeptidase" evidence="1">
    <location>
        <begin position="9"/>
        <end position="142"/>
    </location>
</feature>
<gene>
    <name evidence="2" type="ORF">SAMN05444682_101431</name>
</gene>
<dbReference type="STRING" id="1477437.SAMN05444682_101431"/>
<protein>
    <submittedName>
        <fullName evidence="2">Uncharacterized conserved protein</fullName>
    </submittedName>
</protein>
<dbReference type="Proteomes" id="UP000198670">
    <property type="component" value="Unassembled WGS sequence"/>
</dbReference>
<evidence type="ECO:0000259" key="1">
    <source>
        <dbReference type="Pfam" id="PF05618"/>
    </source>
</evidence>
<dbReference type="AlphaFoldDB" id="A0A1I3DF20"/>
<dbReference type="EMBL" id="FOQO01000001">
    <property type="protein sequence ID" value="SFH85158.1"/>
    <property type="molecule type" value="Genomic_DNA"/>
</dbReference>
<dbReference type="InterPro" id="IPR008503">
    <property type="entry name" value="Asp_endopeptidase"/>
</dbReference>
<dbReference type="Pfam" id="PF05618">
    <property type="entry name" value="Zn_protease"/>
    <property type="match status" value="1"/>
</dbReference>
<dbReference type="OrthoDB" id="9782977at2"/>
<dbReference type="PANTHER" id="PTHR38037:SF2">
    <property type="entry name" value="ATP-DEPENDENT ZINC PROTEASE DOMAIN-CONTAINING PROTEIN-RELATED"/>
    <property type="match status" value="1"/>
</dbReference>
<organism evidence="2 3">
    <name type="scientific">Parapedobacter indicus</name>
    <dbReference type="NCBI Taxonomy" id="1477437"/>
    <lineage>
        <taxon>Bacteria</taxon>
        <taxon>Pseudomonadati</taxon>
        <taxon>Bacteroidota</taxon>
        <taxon>Sphingobacteriia</taxon>
        <taxon>Sphingobacteriales</taxon>
        <taxon>Sphingobacteriaceae</taxon>
        <taxon>Parapedobacter</taxon>
    </lineage>
</organism>
<proteinExistence type="predicted"/>
<sequence>MAAVALKTIGWKETVDLPDLGLYGISAKVDTGARTSVVHCSAIQLVKKGRKQYVEFRPLDDRFGSQHTHFTLPFHSERRIRNSFGQEENRYVINTKIRLFNEMHAIELSLRDRSGMEFPVLLGRSFIRKKFLVDVSRANLSKK</sequence>
<evidence type="ECO:0000313" key="2">
    <source>
        <dbReference type="EMBL" id="SFH85158.1"/>
    </source>
</evidence>
<name>A0A1I3DF20_9SPHI</name>